<feature type="domain" description="RNA polymerase sigma factor 70 region 4 type 2" evidence="6">
    <location>
        <begin position="138"/>
        <end position="190"/>
    </location>
</feature>
<dbReference type="NCBIfam" id="TIGR02937">
    <property type="entry name" value="sigma70-ECF"/>
    <property type="match status" value="1"/>
</dbReference>
<keyword evidence="3" id="KW-0731">Sigma factor</keyword>
<feature type="domain" description="RNA polymerase sigma-70 region 2" evidence="5">
    <location>
        <begin position="33"/>
        <end position="101"/>
    </location>
</feature>
<name>A0A926HVC7_9FIRM</name>
<dbReference type="Gene3D" id="1.10.1740.10">
    <property type="match status" value="1"/>
</dbReference>
<protein>
    <submittedName>
        <fullName evidence="7">Sigma-70 family RNA polymerase sigma factor</fullName>
    </submittedName>
</protein>
<reference evidence="7" key="1">
    <citation type="submission" date="2020-08" db="EMBL/GenBank/DDBJ databases">
        <title>Genome public.</title>
        <authorList>
            <person name="Liu C."/>
            <person name="Sun Q."/>
        </authorList>
    </citation>
    <scope>NUCLEOTIDE SEQUENCE</scope>
    <source>
        <strain evidence="7">BX7</strain>
    </source>
</reference>
<dbReference type="InterPro" id="IPR036388">
    <property type="entry name" value="WH-like_DNA-bd_sf"/>
</dbReference>
<dbReference type="PANTHER" id="PTHR43133:SF51">
    <property type="entry name" value="RNA POLYMERASE SIGMA FACTOR"/>
    <property type="match status" value="1"/>
</dbReference>
<gene>
    <name evidence="7" type="ORF">H8695_07255</name>
</gene>
<dbReference type="Pfam" id="PF08281">
    <property type="entry name" value="Sigma70_r4_2"/>
    <property type="match status" value="1"/>
</dbReference>
<proteinExistence type="inferred from homology"/>
<dbReference type="PANTHER" id="PTHR43133">
    <property type="entry name" value="RNA POLYMERASE ECF-TYPE SIGMA FACTO"/>
    <property type="match status" value="1"/>
</dbReference>
<dbReference type="CDD" id="cd06171">
    <property type="entry name" value="Sigma70_r4"/>
    <property type="match status" value="1"/>
</dbReference>
<dbReference type="InterPro" id="IPR013325">
    <property type="entry name" value="RNA_pol_sigma_r2"/>
</dbReference>
<evidence type="ECO:0000259" key="6">
    <source>
        <dbReference type="Pfam" id="PF08281"/>
    </source>
</evidence>
<dbReference type="InterPro" id="IPR007627">
    <property type="entry name" value="RNA_pol_sigma70_r2"/>
</dbReference>
<evidence type="ECO:0000256" key="3">
    <source>
        <dbReference type="ARBA" id="ARBA00023082"/>
    </source>
</evidence>
<dbReference type="EMBL" id="JACRSP010000003">
    <property type="protein sequence ID" value="MBC8536481.1"/>
    <property type="molecule type" value="Genomic_DNA"/>
</dbReference>
<evidence type="ECO:0000256" key="1">
    <source>
        <dbReference type="ARBA" id="ARBA00010641"/>
    </source>
</evidence>
<evidence type="ECO:0000313" key="8">
    <source>
        <dbReference type="Proteomes" id="UP000620366"/>
    </source>
</evidence>
<comment type="similarity">
    <text evidence="1">Belongs to the sigma-70 factor family. ECF subfamily.</text>
</comment>
<sequence>MIFCARPERRESVTDLDYIKLVQQGDRDAFAHLVRLYEKKVYNIALRMCQNPEDANDVSQEVFLRVYRSIHSFKGESTFSTYLYRVAVNLSIDFMRKNRRRQGDVSLYQGEDGEEYELNLPDRSGSPEELAERREQRRALLGCIAALPERHRQMIVLRDLSGLSYDEIARVMQCNEGTVKSRISRAREALRRELVKNGNFFPAGKSKGV</sequence>
<dbReference type="GO" id="GO:0006352">
    <property type="term" value="P:DNA-templated transcription initiation"/>
    <property type="evidence" value="ECO:0007669"/>
    <property type="project" value="InterPro"/>
</dbReference>
<evidence type="ECO:0000259" key="5">
    <source>
        <dbReference type="Pfam" id="PF04542"/>
    </source>
</evidence>
<dbReference type="InterPro" id="IPR014284">
    <property type="entry name" value="RNA_pol_sigma-70_dom"/>
</dbReference>
<dbReference type="Pfam" id="PF04542">
    <property type="entry name" value="Sigma70_r2"/>
    <property type="match status" value="1"/>
</dbReference>
<comment type="caution">
    <text evidence="7">The sequence shown here is derived from an EMBL/GenBank/DDBJ whole genome shotgun (WGS) entry which is preliminary data.</text>
</comment>
<keyword evidence="8" id="KW-1185">Reference proteome</keyword>
<dbReference type="GO" id="GO:0016987">
    <property type="term" value="F:sigma factor activity"/>
    <property type="evidence" value="ECO:0007669"/>
    <property type="project" value="UniProtKB-KW"/>
</dbReference>
<evidence type="ECO:0000256" key="2">
    <source>
        <dbReference type="ARBA" id="ARBA00023015"/>
    </source>
</evidence>
<accession>A0A926HVC7</accession>
<dbReference type="SUPFAM" id="SSF88659">
    <property type="entry name" value="Sigma3 and sigma4 domains of RNA polymerase sigma factors"/>
    <property type="match status" value="1"/>
</dbReference>
<dbReference type="Proteomes" id="UP000620366">
    <property type="component" value="Unassembled WGS sequence"/>
</dbReference>
<dbReference type="InterPro" id="IPR013249">
    <property type="entry name" value="RNA_pol_sigma70_r4_t2"/>
</dbReference>
<dbReference type="InterPro" id="IPR013324">
    <property type="entry name" value="RNA_pol_sigma_r3/r4-like"/>
</dbReference>
<organism evidence="7 8">
    <name type="scientific">Feifania hominis</name>
    <dbReference type="NCBI Taxonomy" id="2763660"/>
    <lineage>
        <taxon>Bacteria</taxon>
        <taxon>Bacillati</taxon>
        <taxon>Bacillota</taxon>
        <taxon>Clostridia</taxon>
        <taxon>Eubacteriales</taxon>
        <taxon>Feifaniaceae</taxon>
        <taxon>Feifania</taxon>
    </lineage>
</organism>
<keyword evidence="2" id="KW-0805">Transcription regulation</keyword>
<dbReference type="GO" id="GO:0003677">
    <property type="term" value="F:DNA binding"/>
    <property type="evidence" value="ECO:0007669"/>
    <property type="project" value="InterPro"/>
</dbReference>
<evidence type="ECO:0000313" key="7">
    <source>
        <dbReference type="EMBL" id="MBC8536481.1"/>
    </source>
</evidence>
<dbReference type="AlphaFoldDB" id="A0A926HVC7"/>
<dbReference type="InterPro" id="IPR039425">
    <property type="entry name" value="RNA_pol_sigma-70-like"/>
</dbReference>
<evidence type="ECO:0000256" key="4">
    <source>
        <dbReference type="ARBA" id="ARBA00023163"/>
    </source>
</evidence>
<dbReference type="Gene3D" id="1.10.10.10">
    <property type="entry name" value="Winged helix-like DNA-binding domain superfamily/Winged helix DNA-binding domain"/>
    <property type="match status" value="1"/>
</dbReference>
<dbReference type="SUPFAM" id="SSF88946">
    <property type="entry name" value="Sigma2 domain of RNA polymerase sigma factors"/>
    <property type="match status" value="1"/>
</dbReference>
<keyword evidence="4" id="KW-0804">Transcription</keyword>